<sequence length="247" mass="28410">MGDWSECKLGDIVTFQRGFDITKKEQVPGAYPVVSSSGIKSYHTMYKVKSPGVVVGRKGTLGTVFYLNTDFWPHDTTLWVRNFYGNYPLFVFYFLKEFHFEQYDVGSSNPTLNRNHIHLLPSTIPPLPEQKAIASVLSSLDDKIDLLHRQNKTLEAMAEMLFRQWFVEEAQEDWEEKPLDEVADYLNGLACQKYPPKNVVDKLPVLKIKELRNGFTDNSDWATTDVKEDYIVQRGDIIFSWSGSLLV</sequence>
<dbReference type="InterPro" id="IPR000055">
    <property type="entry name" value="Restrct_endonuc_typeI_TRD"/>
</dbReference>
<dbReference type="PANTHER" id="PTHR30408:SF13">
    <property type="entry name" value="TYPE I RESTRICTION ENZYME HINDI SPECIFICITY SUBUNIT"/>
    <property type="match status" value="1"/>
</dbReference>
<evidence type="ECO:0000256" key="2">
    <source>
        <dbReference type="ARBA" id="ARBA00022747"/>
    </source>
</evidence>
<dbReference type="PANTHER" id="PTHR30408">
    <property type="entry name" value="TYPE-1 RESTRICTION ENZYME ECOKI SPECIFICITY PROTEIN"/>
    <property type="match status" value="1"/>
</dbReference>
<evidence type="ECO:0000313" key="5">
    <source>
        <dbReference type="EMBL" id="GAG80985.1"/>
    </source>
</evidence>
<dbReference type="Gene3D" id="3.90.220.20">
    <property type="entry name" value="DNA methylase specificity domains"/>
    <property type="match status" value="1"/>
</dbReference>
<evidence type="ECO:0000259" key="4">
    <source>
        <dbReference type="Pfam" id="PF01420"/>
    </source>
</evidence>
<dbReference type="GO" id="GO:0003677">
    <property type="term" value="F:DNA binding"/>
    <property type="evidence" value="ECO:0007669"/>
    <property type="project" value="UniProtKB-KW"/>
</dbReference>
<comment type="caution">
    <text evidence="5">The sequence shown here is derived from an EMBL/GenBank/DDBJ whole genome shotgun (WGS) entry which is preliminary data.</text>
</comment>
<organism evidence="5">
    <name type="scientific">marine sediment metagenome</name>
    <dbReference type="NCBI Taxonomy" id="412755"/>
    <lineage>
        <taxon>unclassified sequences</taxon>
        <taxon>metagenomes</taxon>
        <taxon>ecological metagenomes</taxon>
    </lineage>
</organism>
<dbReference type="InterPro" id="IPR044946">
    <property type="entry name" value="Restrct_endonuc_typeI_TRD_sf"/>
</dbReference>
<evidence type="ECO:0000256" key="3">
    <source>
        <dbReference type="ARBA" id="ARBA00023125"/>
    </source>
</evidence>
<dbReference type="CDD" id="cd17267">
    <property type="entry name" value="RMtype1_S_EcoAO83I-TRD1-CR1_like"/>
    <property type="match status" value="1"/>
</dbReference>
<evidence type="ECO:0000256" key="1">
    <source>
        <dbReference type="ARBA" id="ARBA00010923"/>
    </source>
</evidence>
<dbReference type="Gene3D" id="1.10.287.1120">
    <property type="entry name" value="Bipartite methylase S protein"/>
    <property type="match status" value="1"/>
</dbReference>
<feature type="domain" description="Type I restriction modification DNA specificity" evidence="4">
    <location>
        <begin position="2"/>
        <end position="155"/>
    </location>
</feature>
<dbReference type="GO" id="GO:0009307">
    <property type="term" value="P:DNA restriction-modification system"/>
    <property type="evidence" value="ECO:0007669"/>
    <property type="project" value="UniProtKB-KW"/>
</dbReference>
<feature type="non-terminal residue" evidence="5">
    <location>
        <position position="247"/>
    </location>
</feature>
<reference evidence="5" key="1">
    <citation type="journal article" date="2014" name="Front. Microbiol.">
        <title>High frequency of phylogenetically diverse reductive dehalogenase-homologous genes in deep subseafloor sedimentary metagenomes.</title>
        <authorList>
            <person name="Kawai M."/>
            <person name="Futagami T."/>
            <person name="Toyoda A."/>
            <person name="Takaki Y."/>
            <person name="Nishi S."/>
            <person name="Hori S."/>
            <person name="Arai W."/>
            <person name="Tsubouchi T."/>
            <person name="Morono Y."/>
            <person name="Uchiyama I."/>
            <person name="Ito T."/>
            <person name="Fujiyama A."/>
            <person name="Inagaki F."/>
            <person name="Takami H."/>
        </authorList>
    </citation>
    <scope>NUCLEOTIDE SEQUENCE</scope>
    <source>
        <strain evidence="5">Expedition CK06-06</strain>
    </source>
</reference>
<keyword evidence="3" id="KW-0238">DNA-binding</keyword>
<dbReference type="SUPFAM" id="SSF116734">
    <property type="entry name" value="DNA methylase specificity domain"/>
    <property type="match status" value="2"/>
</dbReference>
<protein>
    <recommendedName>
        <fullName evidence="4">Type I restriction modification DNA specificity domain-containing protein</fullName>
    </recommendedName>
</protein>
<name>X1AEG4_9ZZZZ</name>
<accession>X1AEG4</accession>
<keyword evidence="2" id="KW-0680">Restriction system</keyword>
<comment type="similarity">
    <text evidence="1">Belongs to the type-I restriction system S methylase family.</text>
</comment>
<gene>
    <name evidence="5" type="ORF">S01H4_25964</name>
</gene>
<dbReference type="InterPro" id="IPR052021">
    <property type="entry name" value="Type-I_RS_S_subunit"/>
</dbReference>
<dbReference type="Pfam" id="PF01420">
    <property type="entry name" value="Methylase_S"/>
    <property type="match status" value="1"/>
</dbReference>
<dbReference type="AlphaFoldDB" id="X1AEG4"/>
<dbReference type="EMBL" id="BART01012439">
    <property type="protein sequence ID" value="GAG80985.1"/>
    <property type="molecule type" value="Genomic_DNA"/>
</dbReference>
<proteinExistence type="inferred from homology"/>